<evidence type="ECO:0000313" key="3">
    <source>
        <dbReference type="EMBL" id="THU78657.1"/>
    </source>
</evidence>
<evidence type="ECO:0000256" key="1">
    <source>
        <dbReference type="SAM" id="MobiDB-lite"/>
    </source>
</evidence>
<proteinExistence type="predicted"/>
<gene>
    <name evidence="3" type="ORF">K435DRAFT_876400</name>
</gene>
<evidence type="ECO:0000259" key="2">
    <source>
        <dbReference type="Pfam" id="PF01693"/>
    </source>
</evidence>
<dbReference type="EMBL" id="ML180156">
    <property type="protein sequence ID" value="THU78657.1"/>
    <property type="molecule type" value="Genomic_DNA"/>
</dbReference>
<keyword evidence="4" id="KW-1185">Reference proteome</keyword>
<evidence type="ECO:0000313" key="4">
    <source>
        <dbReference type="Proteomes" id="UP000297245"/>
    </source>
</evidence>
<dbReference type="SUPFAM" id="SSF55658">
    <property type="entry name" value="L9 N-domain-like"/>
    <property type="match status" value="1"/>
</dbReference>
<sequence length="269" mass="29254">MHPDHSGNEVSDTSFSTTSSDELWSELEDLELIMTTISEARATCTPQLFESNSGVASSNRKKPKAWYVVLEGHNPGIYTTWSDASARVTFVRGARHESFPSYEQALHAWRQNCLAVHAHGPNFIDGSTFEAPLGIVPQTITPPPVDDPHVHRVVTPPVGPSVFSGRAVVVSPSSLPASPSKKRVARAFFGPDSPVRQRTDTPKEKRWGVVADGVSGWFTAEEADAVVTEAERRGVPVQVRQVDSVVDMAAWLERLDLETENGSSVLGDA</sequence>
<dbReference type="Gene3D" id="3.40.970.10">
    <property type="entry name" value="Ribonuclease H1, N-terminal domain"/>
    <property type="match status" value="1"/>
</dbReference>
<protein>
    <recommendedName>
        <fullName evidence="2">Ribonuclease H1 N-terminal domain-containing protein</fullName>
    </recommendedName>
</protein>
<dbReference type="InterPro" id="IPR011320">
    <property type="entry name" value="RNase_H1_N"/>
</dbReference>
<dbReference type="Pfam" id="PF01693">
    <property type="entry name" value="Cauli_VI"/>
    <property type="match status" value="1"/>
</dbReference>
<dbReference type="InterPro" id="IPR009027">
    <property type="entry name" value="Ribosomal_bL9/RNase_H1_N"/>
</dbReference>
<organism evidence="3 4">
    <name type="scientific">Dendrothele bispora (strain CBS 962.96)</name>
    <dbReference type="NCBI Taxonomy" id="1314807"/>
    <lineage>
        <taxon>Eukaryota</taxon>
        <taxon>Fungi</taxon>
        <taxon>Dikarya</taxon>
        <taxon>Basidiomycota</taxon>
        <taxon>Agaricomycotina</taxon>
        <taxon>Agaricomycetes</taxon>
        <taxon>Agaricomycetidae</taxon>
        <taxon>Agaricales</taxon>
        <taxon>Agaricales incertae sedis</taxon>
        <taxon>Dendrothele</taxon>
    </lineage>
</organism>
<dbReference type="InterPro" id="IPR037056">
    <property type="entry name" value="RNase_H1_N_sf"/>
</dbReference>
<dbReference type="AlphaFoldDB" id="A0A4S8KS72"/>
<reference evidence="3 4" key="1">
    <citation type="journal article" date="2019" name="Nat. Ecol. Evol.">
        <title>Megaphylogeny resolves global patterns of mushroom evolution.</title>
        <authorList>
            <person name="Varga T."/>
            <person name="Krizsan K."/>
            <person name="Foldi C."/>
            <person name="Dima B."/>
            <person name="Sanchez-Garcia M."/>
            <person name="Sanchez-Ramirez S."/>
            <person name="Szollosi G.J."/>
            <person name="Szarkandi J.G."/>
            <person name="Papp V."/>
            <person name="Albert L."/>
            <person name="Andreopoulos W."/>
            <person name="Angelini C."/>
            <person name="Antonin V."/>
            <person name="Barry K.W."/>
            <person name="Bougher N.L."/>
            <person name="Buchanan P."/>
            <person name="Buyck B."/>
            <person name="Bense V."/>
            <person name="Catcheside P."/>
            <person name="Chovatia M."/>
            <person name="Cooper J."/>
            <person name="Damon W."/>
            <person name="Desjardin D."/>
            <person name="Finy P."/>
            <person name="Geml J."/>
            <person name="Haridas S."/>
            <person name="Hughes K."/>
            <person name="Justo A."/>
            <person name="Karasinski D."/>
            <person name="Kautmanova I."/>
            <person name="Kiss B."/>
            <person name="Kocsube S."/>
            <person name="Kotiranta H."/>
            <person name="LaButti K.M."/>
            <person name="Lechner B.E."/>
            <person name="Liimatainen K."/>
            <person name="Lipzen A."/>
            <person name="Lukacs Z."/>
            <person name="Mihaltcheva S."/>
            <person name="Morgado L.N."/>
            <person name="Niskanen T."/>
            <person name="Noordeloos M.E."/>
            <person name="Ohm R.A."/>
            <person name="Ortiz-Santana B."/>
            <person name="Ovrebo C."/>
            <person name="Racz N."/>
            <person name="Riley R."/>
            <person name="Savchenko A."/>
            <person name="Shiryaev A."/>
            <person name="Soop K."/>
            <person name="Spirin V."/>
            <person name="Szebenyi C."/>
            <person name="Tomsovsky M."/>
            <person name="Tulloss R.E."/>
            <person name="Uehling J."/>
            <person name="Grigoriev I.V."/>
            <person name="Vagvolgyi C."/>
            <person name="Papp T."/>
            <person name="Martin F.M."/>
            <person name="Miettinen O."/>
            <person name="Hibbett D.S."/>
            <person name="Nagy L.G."/>
        </authorList>
    </citation>
    <scope>NUCLEOTIDE SEQUENCE [LARGE SCALE GENOMIC DNA]</scope>
    <source>
        <strain evidence="3 4">CBS 962.96</strain>
    </source>
</reference>
<feature type="region of interest" description="Disordered" evidence="1">
    <location>
        <begin position="1"/>
        <end position="20"/>
    </location>
</feature>
<feature type="compositionally biased region" description="Low complexity" evidence="1">
    <location>
        <begin position="11"/>
        <end position="20"/>
    </location>
</feature>
<dbReference type="OrthoDB" id="3270804at2759"/>
<accession>A0A4S8KS72</accession>
<name>A0A4S8KS72_DENBC</name>
<feature type="domain" description="Ribonuclease H1 N-terminal" evidence="2">
    <location>
        <begin position="66"/>
        <end position="106"/>
    </location>
</feature>
<dbReference type="Proteomes" id="UP000297245">
    <property type="component" value="Unassembled WGS sequence"/>
</dbReference>